<dbReference type="EMBL" id="ML170191">
    <property type="protein sequence ID" value="TDL19986.1"/>
    <property type="molecule type" value="Genomic_DNA"/>
</dbReference>
<dbReference type="Proteomes" id="UP000294933">
    <property type="component" value="Unassembled WGS sequence"/>
</dbReference>
<accession>A0A4Y7PY69</accession>
<reference evidence="1 2" key="1">
    <citation type="submission" date="2018-06" db="EMBL/GenBank/DDBJ databases">
        <title>A transcriptomic atlas of mushroom development highlights an independent origin of complex multicellularity.</title>
        <authorList>
            <consortium name="DOE Joint Genome Institute"/>
            <person name="Krizsan K."/>
            <person name="Almasi E."/>
            <person name="Merenyi Z."/>
            <person name="Sahu N."/>
            <person name="Viragh M."/>
            <person name="Koszo T."/>
            <person name="Mondo S."/>
            <person name="Kiss B."/>
            <person name="Balint B."/>
            <person name="Kues U."/>
            <person name="Barry K."/>
            <person name="Hegedus J.C."/>
            <person name="Henrissat B."/>
            <person name="Johnson J."/>
            <person name="Lipzen A."/>
            <person name="Ohm R."/>
            <person name="Nagy I."/>
            <person name="Pangilinan J."/>
            <person name="Yan J."/>
            <person name="Xiong Y."/>
            <person name="Grigoriev I.V."/>
            <person name="Hibbett D.S."/>
            <person name="Nagy L.G."/>
        </authorList>
    </citation>
    <scope>NUCLEOTIDE SEQUENCE [LARGE SCALE GENOMIC DNA]</scope>
    <source>
        <strain evidence="1 2">SZMC22713</strain>
    </source>
</reference>
<gene>
    <name evidence="1" type="ORF">BD410DRAFT_387529</name>
</gene>
<proteinExistence type="predicted"/>
<name>A0A4Y7PY69_9AGAM</name>
<protein>
    <submittedName>
        <fullName evidence="1">Uncharacterized protein</fullName>
    </submittedName>
</protein>
<evidence type="ECO:0000313" key="2">
    <source>
        <dbReference type="Proteomes" id="UP000294933"/>
    </source>
</evidence>
<sequence length="161" mass="17670">MLLNDGRNVSNYTIRRKALSISISLRQDPHGEKHREGFSDDKSRSRPFILFFVCTEECGSTSRGSRARPSRLESSDAIDNVNVTSWIRRVFLPTHSVLSSLESTSNEGSTGQLSTILSANALVAKWLYSIPPTATSDNTSIDAENVSATSHRMYSTASTSP</sequence>
<keyword evidence="2" id="KW-1185">Reference proteome</keyword>
<dbReference type="VEuPathDB" id="FungiDB:BD410DRAFT_387529"/>
<dbReference type="AlphaFoldDB" id="A0A4Y7PY69"/>
<evidence type="ECO:0000313" key="1">
    <source>
        <dbReference type="EMBL" id="TDL19986.1"/>
    </source>
</evidence>
<organism evidence="1 2">
    <name type="scientific">Rickenella mellea</name>
    <dbReference type="NCBI Taxonomy" id="50990"/>
    <lineage>
        <taxon>Eukaryota</taxon>
        <taxon>Fungi</taxon>
        <taxon>Dikarya</taxon>
        <taxon>Basidiomycota</taxon>
        <taxon>Agaricomycotina</taxon>
        <taxon>Agaricomycetes</taxon>
        <taxon>Hymenochaetales</taxon>
        <taxon>Rickenellaceae</taxon>
        <taxon>Rickenella</taxon>
    </lineage>
</organism>